<keyword evidence="3" id="KW-1185">Reference proteome</keyword>
<name>B0D659_LACBS</name>
<dbReference type="GeneID" id="6075137"/>
<protein>
    <submittedName>
        <fullName evidence="2">Predicted protein</fullName>
    </submittedName>
</protein>
<organism evidence="3">
    <name type="scientific">Laccaria bicolor (strain S238N-H82 / ATCC MYA-4686)</name>
    <name type="common">Bicoloured deceiver</name>
    <name type="synonym">Laccaria laccata var. bicolor</name>
    <dbReference type="NCBI Taxonomy" id="486041"/>
    <lineage>
        <taxon>Eukaryota</taxon>
        <taxon>Fungi</taxon>
        <taxon>Dikarya</taxon>
        <taxon>Basidiomycota</taxon>
        <taxon>Agaricomycotina</taxon>
        <taxon>Agaricomycetes</taxon>
        <taxon>Agaricomycetidae</taxon>
        <taxon>Agaricales</taxon>
        <taxon>Agaricineae</taxon>
        <taxon>Hydnangiaceae</taxon>
        <taxon>Laccaria</taxon>
    </lineage>
</organism>
<reference evidence="2 3" key="1">
    <citation type="journal article" date="2008" name="Nature">
        <title>The genome of Laccaria bicolor provides insights into mycorrhizal symbiosis.</title>
        <authorList>
            <person name="Martin F."/>
            <person name="Aerts A."/>
            <person name="Ahren D."/>
            <person name="Brun A."/>
            <person name="Danchin E.G.J."/>
            <person name="Duchaussoy F."/>
            <person name="Gibon J."/>
            <person name="Kohler A."/>
            <person name="Lindquist E."/>
            <person name="Pereda V."/>
            <person name="Salamov A."/>
            <person name="Shapiro H.J."/>
            <person name="Wuyts J."/>
            <person name="Blaudez D."/>
            <person name="Buee M."/>
            <person name="Brokstein P."/>
            <person name="Canbaeck B."/>
            <person name="Cohen D."/>
            <person name="Courty P.E."/>
            <person name="Coutinho P.M."/>
            <person name="Delaruelle C."/>
            <person name="Detter J.C."/>
            <person name="Deveau A."/>
            <person name="DiFazio S."/>
            <person name="Duplessis S."/>
            <person name="Fraissinet-Tachet L."/>
            <person name="Lucic E."/>
            <person name="Frey-Klett P."/>
            <person name="Fourrey C."/>
            <person name="Feussner I."/>
            <person name="Gay G."/>
            <person name="Grimwood J."/>
            <person name="Hoegger P.J."/>
            <person name="Jain P."/>
            <person name="Kilaru S."/>
            <person name="Labbe J."/>
            <person name="Lin Y.C."/>
            <person name="Legue V."/>
            <person name="Le Tacon F."/>
            <person name="Marmeisse R."/>
            <person name="Melayah D."/>
            <person name="Montanini B."/>
            <person name="Muratet M."/>
            <person name="Nehls U."/>
            <person name="Niculita-Hirzel H."/>
            <person name="Oudot-Le Secq M.P."/>
            <person name="Peter M."/>
            <person name="Quesneville H."/>
            <person name="Rajashekar B."/>
            <person name="Reich M."/>
            <person name="Rouhier N."/>
            <person name="Schmutz J."/>
            <person name="Yin T."/>
            <person name="Chalot M."/>
            <person name="Henrissat B."/>
            <person name="Kuees U."/>
            <person name="Lucas S."/>
            <person name="Van de Peer Y."/>
            <person name="Podila G.K."/>
            <person name="Polle A."/>
            <person name="Pukkila P.J."/>
            <person name="Richardson P.M."/>
            <person name="Rouze P."/>
            <person name="Sanders I.R."/>
            <person name="Stajich J.E."/>
            <person name="Tunlid A."/>
            <person name="Tuskan G."/>
            <person name="Grigoriev I.V."/>
        </authorList>
    </citation>
    <scope>NUCLEOTIDE SEQUENCE [LARGE SCALE GENOMIC DNA]</scope>
    <source>
        <strain evidence="3">S238N-H82 / ATCC MYA-4686</strain>
    </source>
</reference>
<dbReference type="AlphaFoldDB" id="B0D659"/>
<feature type="region of interest" description="Disordered" evidence="1">
    <location>
        <begin position="1"/>
        <end position="25"/>
    </location>
</feature>
<sequence>MTLHPGMYPSPSPPGVKLPPCKQGATTEHWPMPELTVLSLPSHTPLINCQPWTVHLWPPPHSLTTSQGPPLSPFLMCSNLHLPGMPKAVYMCLKVDEDRTGVPKVFSDKTLLRYDGKISLPSITSGTRLESGSIHPVGDGLYREIMRCVYAENGHAIVEVATFCDGAGGKGRVGEIPSFLVSLPAILVDMPVEEVSICWTFWDLLTFPLDPCPPSWAAPLQILVMVPPKLLLLMPTFPTKYHYRTRGTSTLYNSPNCNNPLLFEWTSLLGQKAFGFHPSFALSRCTHKLSHAESFATLGVDLPVRTESLWLSPILCAVRSLSTFSLKGHYMLPSVLDYVVP</sequence>
<dbReference type="InParanoid" id="B0D659"/>
<dbReference type="Proteomes" id="UP000001194">
    <property type="component" value="Unassembled WGS sequence"/>
</dbReference>
<dbReference type="OrthoDB" id="10531834at2759"/>
<proteinExistence type="predicted"/>
<gene>
    <name evidence="2" type="ORF">LACBIDRAFT_325770</name>
</gene>
<dbReference type="EMBL" id="DS547098">
    <property type="protein sequence ID" value="EDR10141.1"/>
    <property type="molecule type" value="Genomic_DNA"/>
</dbReference>
<evidence type="ECO:0000313" key="2">
    <source>
        <dbReference type="EMBL" id="EDR10141.1"/>
    </source>
</evidence>
<dbReference type="RefSeq" id="XP_001879526.1">
    <property type="nucleotide sequence ID" value="XM_001879491.1"/>
</dbReference>
<evidence type="ECO:0000256" key="1">
    <source>
        <dbReference type="SAM" id="MobiDB-lite"/>
    </source>
</evidence>
<evidence type="ECO:0000313" key="3">
    <source>
        <dbReference type="Proteomes" id="UP000001194"/>
    </source>
</evidence>
<dbReference type="HOGENOM" id="CLU_813993_0_0_1"/>
<accession>B0D659</accession>
<dbReference type="KEGG" id="lbc:LACBIDRAFT_325770"/>
<feature type="compositionally biased region" description="Pro residues" evidence="1">
    <location>
        <begin position="8"/>
        <end position="17"/>
    </location>
</feature>